<dbReference type="Proteomes" id="UP001152607">
    <property type="component" value="Unassembled WGS sequence"/>
</dbReference>
<organism evidence="1 2">
    <name type="scientific">Periconia digitata</name>
    <dbReference type="NCBI Taxonomy" id="1303443"/>
    <lineage>
        <taxon>Eukaryota</taxon>
        <taxon>Fungi</taxon>
        <taxon>Dikarya</taxon>
        <taxon>Ascomycota</taxon>
        <taxon>Pezizomycotina</taxon>
        <taxon>Dothideomycetes</taxon>
        <taxon>Pleosporomycetidae</taxon>
        <taxon>Pleosporales</taxon>
        <taxon>Massarineae</taxon>
        <taxon>Periconiaceae</taxon>
        <taxon>Periconia</taxon>
    </lineage>
</organism>
<evidence type="ECO:0000313" key="2">
    <source>
        <dbReference type="Proteomes" id="UP001152607"/>
    </source>
</evidence>
<dbReference type="AlphaFoldDB" id="A0A9W4XM02"/>
<dbReference type="EMBL" id="CAOQHR010000002">
    <property type="protein sequence ID" value="CAI6305494.1"/>
    <property type="molecule type" value="Genomic_DNA"/>
</dbReference>
<name>A0A9W4XM02_9PLEO</name>
<sequence length="233" mass="25747">MRQPLYLKSHYTSGNMLWSAIVGTACSIAAVAAQDAPYKPGSPPSPFPSQAAAARLKIDPETACQTAEDASKPRNVQLAAWVECQILAFYPYPRSNGPDWEPTFLEVVDPSARLSFNGTRYNQDGFLQLWKGFNATIGQNFEQWQQWRDYYVASPDSWDPKSIGGVVSAQGFNGGIMRGGAVIHAPNAAFVIVEEREGRRVITEFREQSTLASAVQLPKEGQKWPCNPEFQVC</sequence>
<reference evidence="1" key="1">
    <citation type="submission" date="2023-01" db="EMBL/GenBank/DDBJ databases">
        <authorList>
            <person name="Van Ghelder C."/>
            <person name="Rancurel C."/>
        </authorList>
    </citation>
    <scope>NUCLEOTIDE SEQUENCE</scope>
    <source>
        <strain evidence="1">CNCM I-4278</strain>
    </source>
</reference>
<dbReference type="PROSITE" id="PS51257">
    <property type="entry name" value="PROKAR_LIPOPROTEIN"/>
    <property type="match status" value="1"/>
</dbReference>
<dbReference type="OrthoDB" id="3927857at2759"/>
<proteinExistence type="predicted"/>
<evidence type="ECO:0000313" key="1">
    <source>
        <dbReference type="EMBL" id="CAI6305494.1"/>
    </source>
</evidence>
<protein>
    <submittedName>
        <fullName evidence="1">Uncharacterized protein</fullName>
    </submittedName>
</protein>
<keyword evidence="2" id="KW-1185">Reference proteome</keyword>
<gene>
    <name evidence="1" type="ORF">PDIGIT_LOCUS3007</name>
</gene>
<accession>A0A9W4XM02</accession>
<comment type="caution">
    <text evidence="1">The sequence shown here is derived from an EMBL/GenBank/DDBJ whole genome shotgun (WGS) entry which is preliminary data.</text>
</comment>